<comment type="similarity">
    <text evidence="1">Belongs to the beta-lactamase family.</text>
</comment>
<dbReference type="Proteomes" id="UP001280581">
    <property type="component" value="Unassembled WGS sequence"/>
</dbReference>
<evidence type="ECO:0000313" key="6">
    <source>
        <dbReference type="Proteomes" id="UP001280581"/>
    </source>
</evidence>
<dbReference type="PANTHER" id="PTHR22935">
    <property type="entry name" value="PENICILLIN-BINDING PROTEIN"/>
    <property type="match status" value="1"/>
</dbReference>
<gene>
    <name evidence="5" type="ORF">GRF29_164g1567510</name>
</gene>
<protein>
    <recommendedName>
        <fullName evidence="7">Beta-lactamase-related domain-containing protein</fullName>
    </recommendedName>
</protein>
<feature type="domain" description="Beta-lactamase-like ARB-00930-like C-terminal" evidence="4">
    <location>
        <begin position="388"/>
        <end position="528"/>
    </location>
</feature>
<accession>A0AAN6RE84</accession>
<comment type="caution">
    <text evidence="5">The sequence shown here is derived from an EMBL/GenBank/DDBJ whole genome shotgun (WGS) entry which is preliminary data.</text>
</comment>
<name>A0AAN6RE84_9PLEO</name>
<evidence type="ECO:0000256" key="2">
    <source>
        <dbReference type="SAM" id="MobiDB-lite"/>
    </source>
</evidence>
<evidence type="ECO:0000313" key="5">
    <source>
        <dbReference type="EMBL" id="KAK3202040.1"/>
    </source>
</evidence>
<sequence>MDTCPQKYCPPPSRSLPSPANLQPLPSITDLLTTLQSKSWFSETTIAIKASISGTPVFEYAHRAGGKDVGNLYDTQIRIASVTKVFTVLAVLLSRPSIGWEDSIVKFVPGLDEEVYAEVTIKSLAEQTSGLGRFGYVGDLALVPGFSPSQLGLPSVTDGLPSGDVYPGGKICSRDEVIDMFNNTAYIPTSPNSGPMYSNIAYNLLGMALEHVHSKSYQQIIQELILDPIGMLNSSFETPTDKSTAILPPAGERWFAHPFGNFDPCGGIWSTPNDMLLFLEAIQTHKLLSPAQTRKWLQPSSLLPSLHQLVGAPWEIFRPTDVDLAVPRPIDLYTKAGGVAGYSSYAVLVPEHNIALTIHVAGNDSTAATQTLLPMIAKPLIAYADDQARKQASTKYAGTYRSMDGNNSISISVDDGPGLHIETAVLNGVAIIPALAAAQGLDPLKASARSYPSNSDILNRQKEEWSILLDRINEGTARGFAEQYCASWNWADKLRYAGQSLDKIVFHVSENKATGIEMVGWRTMLPKSDG</sequence>
<dbReference type="AlphaFoldDB" id="A0AAN6RE84"/>
<dbReference type="Gene3D" id="3.40.710.10">
    <property type="entry name" value="DD-peptidase/beta-lactamase superfamily"/>
    <property type="match status" value="1"/>
</dbReference>
<dbReference type="InterPro" id="IPR051478">
    <property type="entry name" value="Beta-lactamase-like_AB/R"/>
</dbReference>
<dbReference type="SUPFAM" id="SSF56601">
    <property type="entry name" value="beta-lactamase/transpeptidase-like"/>
    <property type="match status" value="1"/>
</dbReference>
<reference evidence="5 6" key="1">
    <citation type="submission" date="2021-02" db="EMBL/GenBank/DDBJ databases">
        <title>Genome assembly of Pseudopithomyces chartarum.</title>
        <authorList>
            <person name="Jauregui R."/>
            <person name="Singh J."/>
            <person name="Voisey C."/>
        </authorList>
    </citation>
    <scope>NUCLEOTIDE SEQUENCE [LARGE SCALE GENOMIC DNA]</scope>
    <source>
        <strain evidence="5 6">AGR01</strain>
    </source>
</reference>
<dbReference type="PANTHER" id="PTHR22935:SF95">
    <property type="entry name" value="BETA-LACTAMASE-LIKE 1-RELATED"/>
    <property type="match status" value="1"/>
</dbReference>
<evidence type="ECO:0000259" key="4">
    <source>
        <dbReference type="Pfam" id="PF26335"/>
    </source>
</evidence>
<evidence type="ECO:0008006" key="7">
    <source>
        <dbReference type="Google" id="ProtNLM"/>
    </source>
</evidence>
<organism evidence="5 6">
    <name type="scientific">Pseudopithomyces chartarum</name>
    <dbReference type="NCBI Taxonomy" id="1892770"/>
    <lineage>
        <taxon>Eukaryota</taxon>
        <taxon>Fungi</taxon>
        <taxon>Dikarya</taxon>
        <taxon>Ascomycota</taxon>
        <taxon>Pezizomycotina</taxon>
        <taxon>Dothideomycetes</taxon>
        <taxon>Pleosporomycetidae</taxon>
        <taxon>Pleosporales</taxon>
        <taxon>Massarineae</taxon>
        <taxon>Didymosphaeriaceae</taxon>
        <taxon>Pseudopithomyces</taxon>
    </lineage>
</organism>
<dbReference type="InterPro" id="IPR012338">
    <property type="entry name" value="Beta-lactam/transpept-like"/>
</dbReference>
<dbReference type="Pfam" id="PF00144">
    <property type="entry name" value="Beta-lactamase"/>
    <property type="match status" value="1"/>
</dbReference>
<dbReference type="InterPro" id="IPR058664">
    <property type="entry name" value="ARB_00930-like_C"/>
</dbReference>
<feature type="region of interest" description="Disordered" evidence="2">
    <location>
        <begin position="1"/>
        <end position="21"/>
    </location>
</feature>
<evidence type="ECO:0000256" key="1">
    <source>
        <dbReference type="ARBA" id="ARBA00038473"/>
    </source>
</evidence>
<dbReference type="Pfam" id="PF26335">
    <property type="entry name" value="ARB_00930_C"/>
    <property type="match status" value="1"/>
</dbReference>
<keyword evidence="6" id="KW-1185">Reference proteome</keyword>
<feature type="domain" description="Beta-lactamase-related" evidence="3">
    <location>
        <begin position="54"/>
        <end position="367"/>
    </location>
</feature>
<proteinExistence type="inferred from homology"/>
<evidence type="ECO:0000259" key="3">
    <source>
        <dbReference type="Pfam" id="PF00144"/>
    </source>
</evidence>
<dbReference type="InterPro" id="IPR001466">
    <property type="entry name" value="Beta-lactam-related"/>
</dbReference>
<dbReference type="EMBL" id="WVTA01000015">
    <property type="protein sequence ID" value="KAK3202040.1"/>
    <property type="molecule type" value="Genomic_DNA"/>
</dbReference>